<comment type="caution">
    <text evidence="1">The sequence shown here is derived from an EMBL/GenBank/DDBJ whole genome shotgun (WGS) entry which is preliminary data.</text>
</comment>
<organism evidence="1 2">
    <name type="scientific">Mycena rosella</name>
    <name type="common">Pink bonnet</name>
    <name type="synonym">Agaricus rosellus</name>
    <dbReference type="NCBI Taxonomy" id="1033263"/>
    <lineage>
        <taxon>Eukaryota</taxon>
        <taxon>Fungi</taxon>
        <taxon>Dikarya</taxon>
        <taxon>Basidiomycota</taxon>
        <taxon>Agaricomycotina</taxon>
        <taxon>Agaricomycetes</taxon>
        <taxon>Agaricomycetidae</taxon>
        <taxon>Agaricales</taxon>
        <taxon>Marasmiineae</taxon>
        <taxon>Mycenaceae</taxon>
        <taxon>Mycena</taxon>
    </lineage>
</organism>
<dbReference type="AlphaFoldDB" id="A0AAD7BPS4"/>
<reference evidence="1" key="1">
    <citation type="submission" date="2023-03" db="EMBL/GenBank/DDBJ databases">
        <title>Massive genome expansion in bonnet fungi (Mycena s.s.) driven by repeated elements and novel gene families across ecological guilds.</title>
        <authorList>
            <consortium name="Lawrence Berkeley National Laboratory"/>
            <person name="Harder C.B."/>
            <person name="Miyauchi S."/>
            <person name="Viragh M."/>
            <person name="Kuo A."/>
            <person name="Thoen E."/>
            <person name="Andreopoulos B."/>
            <person name="Lu D."/>
            <person name="Skrede I."/>
            <person name="Drula E."/>
            <person name="Henrissat B."/>
            <person name="Morin E."/>
            <person name="Kohler A."/>
            <person name="Barry K."/>
            <person name="LaButti K."/>
            <person name="Morin E."/>
            <person name="Salamov A."/>
            <person name="Lipzen A."/>
            <person name="Mereny Z."/>
            <person name="Hegedus B."/>
            <person name="Baldrian P."/>
            <person name="Stursova M."/>
            <person name="Weitz H."/>
            <person name="Taylor A."/>
            <person name="Grigoriev I.V."/>
            <person name="Nagy L.G."/>
            <person name="Martin F."/>
            <person name="Kauserud H."/>
        </authorList>
    </citation>
    <scope>NUCLEOTIDE SEQUENCE</scope>
    <source>
        <strain evidence="1">CBHHK067</strain>
    </source>
</reference>
<dbReference type="Proteomes" id="UP001221757">
    <property type="component" value="Unassembled WGS sequence"/>
</dbReference>
<name>A0AAD7BPS4_MYCRO</name>
<evidence type="ECO:0000313" key="1">
    <source>
        <dbReference type="EMBL" id="KAJ7626730.1"/>
    </source>
</evidence>
<dbReference type="EMBL" id="JARKIE010000575">
    <property type="protein sequence ID" value="KAJ7626730.1"/>
    <property type="molecule type" value="Genomic_DNA"/>
</dbReference>
<accession>A0AAD7BPS4</accession>
<proteinExistence type="predicted"/>
<sequence length="181" mass="19624">MSNLESDNPRPVCSRTLLVEPGRKIFCVPGATLVLMHATGSLSCWDLLTSQRVAYSEIPGFSVQMQTPCMEFEGKALVVGSMGRVNNLVAVSIDYRDRAHVSISHVISPPMATGDAYFHPGSFFINSQVVGVCTATSIISWSMDPGVKVEIAKMEIFTPNGFPPLVCVSYFTVYSSNAYSS</sequence>
<keyword evidence="2" id="KW-1185">Reference proteome</keyword>
<protein>
    <submittedName>
        <fullName evidence="1">Uncharacterized protein</fullName>
    </submittedName>
</protein>
<feature type="non-terminal residue" evidence="1">
    <location>
        <position position="181"/>
    </location>
</feature>
<gene>
    <name evidence="1" type="ORF">B0H17DRAFT_1340191</name>
</gene>
<evidence type="ECO:0000313" key="2">
    <source>
        <dbReference type="Proteomes" id="UP001221757"/>
    </source>
</evidence>